<feature type="compositionally biased region" description="Polar residues" evidence="1">
    <location>
        <begin position="9"/>
        <end position="27"/>
    </location>
</feature>
<reference evidence="2" key="1">
    <citation type="submission" date="2020-01" db="EMBL/GenBank/DDBJ databases">
        <title>Identification and distribution of gene clusters putatively required for synthesis of sphingolipid metabolism inhibitors in phylogenetically diverse species of the filamentous fungus Fusarium.</title>
        <authorList>
            <person name="Kim H.-S."/>
            <person name="Busman M."/>
            <person name="Brown D.W."/>
            <person name="Divon H."/>
            <person name="Uhlig S."/>
            <person name="Proctor R.H."/>
        </authorList>
    </citation>
    <scope>NUCLEOTIDE SEQUENCE</scope>
    <source>
        <strain evidence="2">NRRL 53441</strain>
    </source>
</reference>
<dbReference type="EMBL" id="JAADJG010000108">
    <property type="protein sequence ID" value="KAF4455008.1"/>
    <property type="molecule type" value="Genomic_DNA"/>
</dbReference>
<dbReference type="AlphaFoldDB" id="A0A8H4KTI6"/>
<proteinExistence type="predicted"/>
<organism evidence="2 3">
    <name type="scientific">Fusarium austroafricanum</name>
    <dbReference type="NCBI Taxonomy" id="2364996"/>
    <lineage>
        <taxon>Eukaryota</taxon>
        <taxon>Fungi</taxon>
        <taxon>Dikarya</taxon>
        <taxon>Ascomycota</taxon>
        <taxon>Pezizomycotina</taxon>
        <taxon>Sordariomycetes</taxon>
        <taxon>Hypocreomycetidae</taxon>
        <taxon>Hypocreales</taxon>
        <taxon>Nectriaceae</taxon>
        <taxon>Fusarium</taxon>
        <taxon>Fusarium concolor species complex</taxon>
    </lineage>
</organism>
<dbReference type="OrthoDB" id="5099470at2759"/>
<accession>A0A8H4KTI6</accession>
<dbReference type="Proteomes" id="UP000605986">
    <property type="component" value="Unassembled WGS sequence"/>
</dbReference>
<gene>
    <name evidence="2" type="ORF">F53441_2569</name>
</gene>
<keyword evidence="3" id="KW-1185">Reference proteome</keyword>
<feature type="region of interest" description="Disordered" evidence="1">
    <location>
        <begin position="1"/>
        <end position="126"/>
    </location>
</feature>
<name>A0A8H4KTI6_9HYPO</name>
<comment type="caution">
    <text evidence="2">The sequence shown here is derived from an EMBL/GenBank/DDBJ whole genome shotgun (WGS) entry which is preliminary data.</text>
</comment>
<feature type="compositionally biased region" description="Basic and acidic residues" evidence="1">
    <location>
        <begin position="115"/>
        <end position="126"/>
    </location>
</feature>
<evidence type="ECO:0000313" key="2">
    <source>
        <dbReference type="EMBL" id="KAF4455008.1"/>
    </source>
</evidence>
<protein>
    <submittedName>
        <fullName evidence="2">Uncharacterized protein</fullName>
    </submittedName>
</protein>
<evidence type="ECO:0000256" key="1">
    <source>
        <dbReference type="SAM" id="MobiDB-lite"/>
    </source>
</evidence>
<evidence type="ECO:0000313" key="3">
    <source>
        <dbReference type="Proteomes" id="UP000605986"/>
    </source>
</evidence>
<feature type="compositionally biased region" description="Basic and acidic residues" evidence="1">
    <location>
        <begin position="44"/>
        <end position="57"/>
    </location>
</feature>
<sequence length="126" mass="14214">MLKHEASPITISQLQIPETTLVQPAQDSQHKDPGHPARKGRTRGHQEGNKVVMDKLPRAPPLQKWKTAPTRGTEHPKRSGSVRDPIDRSMTVSPLTADDENAPYVRIPLEGEYDEHDKRGDHGEWF</sequence>